<dbReference type="GO" id="GO:0019031">
    <property type="term" value="C:viral envelope"/>
    <property type="evidence" value="ECO:0007669"/>
    <property type="project" value="InterPro"/>
</dbReference>
<feature type="transmembrane region" description="Helical" evidence="1">
    <location>
        <begin position="6"/>
        <end position="26"/>
    </location>
</feature>
<feature type="domain" description="Polysaccharide lyase 8 N-terminal alpha-helical" evidence="3">
    <location>
        <begin position="48"/>
        <end position="258"/>
    </location>
</feature>
<dbReference type="Gene3D" id="2.60.40.4340">
    <property type="match status" value="1"/>
</dbReference>
<dbReference type="Gene3D" id="2.70.98.100">
    <property type="entry name" value="Baculovirus E66 occlusion-derived virus envelope protein, domain 2"/>
    <property type="match status" value="1"/>
</dbReference>
<keyword evidence="1" id="KW-0812">Transmembrane</keyword>
<dbReference type="Gene3D" id="1.50.10.100">
    <property type="entry name" value="Chondroitin AC/alginate lyase"/>
    <property type="match status" value="1"/>
</dbReference>
<proteinExistence type="predicted"/>
<feature type="domain" description="Baculovirus ODV-E66 C-terminal" evidence="2">
    <location>
        <begin position="280"/>
        <end position="643"/>
    </location>
</feature>
<protein>
    <submittedName>
        <fullName evidence="4">ODV-E66</fullName>
    </submittedName>
</protein>
<dbReference type="OrthoDB" id="1386at10239"/>
<organism evidence="4 5">
    <name type="scientific">Epinotia aporema granulovirus</name>
    <dbReference type="NCBI Taxonomy" id="166056"/>
    <lineage>
        <taxon>Viruses</taxon>
        <taxon>Viruses incertae sedis</taxon>
        <taxon>Naldaviricetes</taxon>
        <taxon>Lefavirales</taxon>
        <taxon>Baculoviridae</taxon>
        <taxon>Betabaculovirus</taxon>
        <taxon>Betabaculovirus epaporemae</taxon>
    </lineage>
</organism>
<keyword evidence="1" id="KW-0472">Membrane</keyword>
<evidence type="ECO:0000259" key="2">
    <source>
        <dbReference type="Pfam" id="PF04850"/>
    </source>
</evidence>
<dbReference type="KEGG" id="vg:13842664"/>
<dbReference type="GeneID" id="13842664"/>
<dbReference type="Pfam" id="PF04850">
    <property type="entry name" value="Baculo_E66"/>
    <property type="match status" value="1"/>
</dbReference>
<sequence length="654" mass="73238">MAPQDVRSIATIIIVVLFFYVIYILITRRPQRGDGDLARFHTFFKDTAVQQFLQKAEKIVQPINAAWSESTLFSDLPTVWTDANVFGTACHRLISFAVTFVDPTSEHYNDIQIAHNLHNALVQISSRLPDPAPNLQAPWGPVADWYHFTITMPEVYMCVTAALSDTDYYESCADYTTHILGLYLPTATTSLGWIRGAGNAMRMGVPYVYSQLLRGYDLSEIENEPSVKEVLSIISFPLVAEGNGLHLDAVYIDHIDVRAYGYLINSFFTFNYYIAYFGSDVINVEGLTKSILKVSCPEGWANPAVLSRQGTMHSNVMGHFVDYMWPYTHVAHRSKIVTNLTPTYFGSLVGTTTRLAYYEADPVNNTHAPLWLMNRRIYSRKHGFTNYTTNTVPFESGVLLQNLNGPTVVPSTTTSTQSFRPLSAQTAIAVAGNNSAMISETRVNELNGLGFTSCTLMYDQGLFQFYYKMGINDGAIGTTNARMVVLSRPTTSNTPSFEVDADGRYVYEGVTCSRVPVNNFNVPSLVVRTVNVGVDNVEQIISYEALYNREASSCFKLTVEDGDDLRAFNPENDTIYVTVNNAKTLFHYPYVSVTSSMVYGINNALETPIPVDVVAHAMNLMNQPLSYKPINCYIENGHYVLYEPYQQYSFSLRN</sequence>
<reference evidence="4 5" key="1">
    <citation type="journal article" date="2012" name="BMC Genomics">
        <title>Genome of Epinotia aporema granulovirus (EpapGV), a polyorganotropic fast killing betabaculovirus with a novel thymidylate kinase gene.</title>
        <authorList>
            <person name="Ferrelli M.L."/>
            <person name="Salvador R."/>
            <person name="Biedma M.E."/>
            <person name="Berretta M.F."/>
            <person name="Haase S."/>
            <person name="Sciocco-Cap A."/>
            <person name="Ghiringhelli P.D."/>
            <person name="Romanowski V."/>
        </authorList>
    </citation>
    <scope>NUCLEOTIDE SEQUENCE [LARGE SCALE GENOMIC DNA]</scope>
</reference>
<dbReference type="Pfam" id="PF08124">
    <property type="entry name" value="Lyase_8_N"/>
    <property type="match status" value="1"/>
</dbReference>
<evidence type="ECO:0000259" key="3">
    <source>
        <dbReference type="Pfam" id="PF08124"/>
    </source>
</evidence>
<dbReference type="InterPro" id="IPR012970">
    <property type="entry name" value="Lyase_8_alpha_N"/>
</dbReference>
<dbReference type="InterPro" id="IPR006934">
    <property type="entry name" value="ODV-E66_C_baculovirus"/>
</dbReference>
<dbReference type="RefSeq" id="YP_006908547.1">
    <property type="nucleotide sequence ID" value="NC_018875.1"/>
</dbReference>
<accession>K4ERT9</accession>
<name>K4ERT9_9BBAC</name>
<keyword evidence="1" id="KW-1133">Transmembrane helix</keyword>
<evidence type="ECO:0000313" key="4">
    <source>
        <dbReference type="EMBL" id="AER41465.1"/>
    </source>
</evidence>
<dbReference type="InterPro" id="IPR008929">
    <property type="entry name" value="Chondroitin_lyas"/>
</dbReference>
<dbReference type="EMBL" id="JN408834">
    <property type="protein sequence ID" value="AER41465.1"/>
    <property type="molecule type" value="Genomic_DNA"/>
</dbReference>
<keyword evidence="5" id="KW-1185">Reference proteome</keyword>
<dbReference type="InterPro" id="IPR043082">
    <property type="entry name" value="Baculo_ODV-E66_core"/>
</dbReference>
<dbReference type="Proteomes" id="UP000201571">
    <property type="component" value="Segment"/>
</dbReference>
<evidence type="ECO:0000313" key="5">
    <source>
        <dbReference type="Proteomes" id="UP000201571"/>
    </source>
</evidence>
<evidence type="ECO:0000256" key="1">
    <source>
        <dbReference type="SAM" id="Phobius"/>
    </source>
</evidence>
<gene>
    <name evidence="4" type="primary">odv-e66</name>
</gene>
<dbReference type="SUPFAM" id="SSF48230">
    <property type="entry name" value="Chondroitin AC/alginate lyase"/>
    <property type="match status" value="1"/>
</dbReference>